<dbReference type="PROSITE" id="PS00486">
    <property type="entry name" value="DNA_MISMATCH_REPAIR_2"/>
    <property type="match status" value="1"/>
</dbReference>
<dbReference type="InterPro" id="IPR007860">
    <property type="entry name" value="DNA_mmatch_repair_MutS_con_dom"/>
</dbReference>
<dbReference type="SUPFAM" id="SSF48334">
    <property type="entry name" value="DNA repair protein MutS, domain III"/>
    <property type="match status" value="1"/>
</dbReference>
<keyword evidence="9" id="KW-0539">Nucleus</keyword>
<dbReference type="PANTHER" id="PTHR11361:SF35">
    <property type="entry name" value="DNA MISMATCH REPAIR PROTEIN MSH2"/>
    <property type="match status" value="1"/>
</dbReference>
<keyword evidence="8 12" id="KW-0234">DNA repair</keyword>
<reference evidence="16" key="2">
    <citation type="journal article" date="2019" name="IMA Fungus">
        <title>Genome sequencing and comparison of five Tilletia species to identify candidate genes for the detection of regulated species infecting wheat.</title>
        <authorList>
            <person name="Nguyen H.D.T."/>
            <person name="Sultana T."/>
            <person name="Kesanakurti P."/>
            <person name="Hambleton S."/>
        </authorList>
    </citation>
    <scope>NUCLEOTIDE SEQUENCE</scope>
    <source>
        <strain evidence="16">DAOMC 238032</strain>
    </source>
</reference>
<dbReference type="InterPro" id="IPR045076">
    <property type="entry name" value="MutS"/>
</dbReference>
<keyword evidence="5 12" id="KW-0227">DNA damage</keyword>
<dbReference type="InterPro" id="IPR016151">
    <property type="entry name" value="DNA_mismatch_repair_MutS_N"/>
</dbReference>
<evidence type="ECO:0000256" key="2">
    <source>
        <dbReference type="ARBA" id="ARBA00006271"/>
    </source>
</evidence>
<keyword evidence="6" id="KW-0067">ATP-binding</keyword>
<dbReference type="Gene3D" id="1.10.1420.10">
    <property type="match status" value="2"/>
</dbReference>
<keyword evidence="7 12" id="KW-0238">DNA-binding</keyword>
<dbReference type="PIRSF" id="PIRSF005813">
    <property type="entry name" value="MSH2"/>
    <property type="match status" value="1"/>
</dbReference>
<dbReference type="InterPro" id="IPR007696">
    <property type="entry name" value="DNA_mismatch_repair_MutS_core"/>
</dbReference>
<gene>
    <name evidence="16" type="ORF">A4X03_0g6138</name>
</gene>
<sequence length="983" mass="108186">MSGLMYDGAAGAADREKPVLDLDSSAQSGFCAFFKSMPEARDGTVRLFDRGEFYSAHGKDALLVATSVFKTQSVLKHLGSSSKEAGLPSCTLGHAAARAFLTDALTARQMRVEIWGNAGGKRSNSWSISRQATPGNLQGIEDLLFVNADILSAPIVMALKIKMENGVKHVGAAYADASNRSLGVAEYAENDLFSNTESLLIQLGVKECLLAEDKGDDYDLKKLRSVVDRCGCIITDRKKADFIGKNIETDLARLLSEDSTRTGAAEFDQKIAMGAANALLSYLDLGSDEANFGKFSISTHDLSQYLRLDSSAVRALNLFPESGQTGYGKNTSLYGLLNYCKTAQGVRMLAQWLKQPLVNSHLIRERQDLVEVFVEDSATRQNVQTDELRYLPDLHRISKRLQRGIASLEDVVRVYQAIMRLPKLVELLGDAETPSQKHGDLLKRKFTSVMQGHKNTLQKFSDLVEATLDLDELANHHYVVKADFREDLRQIRDELDGVRDSLDDVHRQAGKDLKLDIEKKLHLENHATHGYCLRVTRGDANVVKGKNQYSEIATVKGGLYFTTSKLRGLNDRFARLTSEYSEKQSGVVKEVVSIAASYCAPLEQLNVVIAELDVIVSFAHISVNAATPYVKPILHERGIDASLSIKEGRHPCLEMQDEISFIPNDTEMKVDESEFLVITGPNMGGKSTYIRQVGVIALMAQTGCFVPAAEGVQLPIFDCILARVGAGDSQLKGVSTFMAEMLETATILKTATKDSLIIIDELGRGTSTYDGFGLAWAISEWITTKIRCKTLFATHFHELTNLATQQKHVKNLHVVAHVSERSVGDVKERDIDLLYRVEPGVSDQSYGIHVAELAHFPPSVIKLAKRKAEELESFDDEAAMLDMDEAVKEEGTKLVQEFQQTLASRLAAITESIAVGEGQDEDEDEDEDEDGPASTTTSAKRRKLASTAATSQAELAELKRTVAEFRERMEAQPWTAKILGAAF</sequence>
<dbReference type="FunFam" id="3.30.420.110:FF:000002">
    <property type="entry name" value="DNA mismatch repair protein"/>
    <property type="match status" value="1"/>
</dbReference>
<organism evidence="16 17">
    <name type="scientific">Tilletia caries</name>
    <name type="common">wheat bunt fungus</name>
    <dbReference type="NCBI Taxonomy" id="13290"/>
    <lineage>
        <taxon>Eukaryota</taxon>
        <taxon>Fungi</taxon>
        <taxon>Dikarya</taxon>
        <taxon>Basidiomycota</taxon>
        <taxon>Ustilaginomycotina</taxon>
        <taxon>Exobasidiomycetes</taxon>
        <taxon>Tilletiales</taxon>
        <taxon>Tilletiaceae</taxon>
        <taxon>Tilletia</taxon>
    </lineage>
</organism>
<reference evidence="16" key="1">
    <citation type="submission" date="2016-04" db="EMBL/GenBank/DDBJ databases">
        <authorList>
            <person name="Nguyen H.D."/>
            <person name="Kesanakurti P."/>
            <person name="Cullis J."/>
            <person name="Levesque C.A."/>
            <person name="Hambleton S."/>
        </authorList>
    </citation>
    <scope>NUCLEOTIDE SEQUENCE</scope>
    <source>
        <strain evidence="16">DAOMC 238032</strain>
    </source>
</reference>
<dbReference type="GO" id="GO:0140664">
    <property type="term" value="F:ATP-dependent DNA damage sensor activity"/>
    <property type="evidence" value="ECO:0007669"/>
    <property type="project" value="InterPro"/>
</dbReference>
<evidence type="ECO:0000256" key="13">
    <source>
        <dbReference type="SAM" id="Coils"/>
    </source>
</evidence>
<proteinExistence type="inferred from homology"/>
<dbReference type="SUPFAM" id="SSF52540">
    <property type="entry name" value="P-loop containing nucleoside triphosphate hydrolases"/>
    <property type="match status" value="1"/>
</dbReference>
<dbReference type="GO" id="GO:0051053">
    <property type="term" value="P:negative regulation of DNA metabolic process"/>
    <property type="evidence" value="ECO:0007669"/>
    <property type="project" value="UniProtKB-ARBA"/>
</dbReference>
<comment type="subcellular location">
    <subcellularLocation>
        <location evidence="1">Nucleus</location>
    </subcellularLocation>
</comment>
<dbReference type="InterPro" id="IPR007695">
    <property type="entry name" value="DNA_mismatch_repair_MutS-lik_N"/>
</dbReference>
<dbReference type="InterPro" id="IPR011184">
    <property type="entry name" value="DNA_mismatch_repair_Msh2"/>
</dbReference>
<dbReference type="Gene3D" id="3.40.1170.10">
    <property type="entry name" value="DNA repair protein MutS, domain I"/>
    <property type="match status" value="1"/>
</dbReference>
<comment type="subunit">
    <text evidence="10">Heterodimer of msh2 and msh6.</text>
</comment>
<dbReference type="InterPro" id="IPR032642">
    <property type="entry name" value="Msh2_ATP-bd"/>
</dbReference>
<evidence type="ECO:0000256" key="6">
    <source>
        <dbReference type="ARBA" id="ARBA00022840"/>
    </source>
</evidence>
<feature type="coiled-coil region" evidence="13">
    <location>
        <begin position="481"/>
        <end position="508"/>
    </location>
</feature>
<dbReference type="Gene3D" id="3.40.50.300">
    <property type="entry name" value="P-loop containing nucleotide triphosphate hydrolases"/>
    <property type="match status" value="1"/>
</dbReference>
<keyword evidence="4 12" id="KW-0547">Nucleotide-binding</keyword>
<dbReference type="GO" id="GO:0032301">
    <property type="term" value="C:MutSalpha complex"/>
    <property type="evidence" value="ECO:0007669"/>
    <property type="project" value="TreeGrafter"/>
</dbReference>
<evidence type="ECO:0000313" key="16">
    <source>
        <dbReference type="EMBL" id="KAE8252532.1"/>
    </source>
</evidence>
<feature type="compositionally biased region" description="Acidic residues" evidence="14">
    <location>
        <begin position="918"/>
        <end position="931"/>
    </location>
</feature>
<comment type="similarity">
    <text evidence="2 12">Belongs to the DNA mismatch repair MutS family.</text>
</comment>
<dbReference type="SMART" id="SM00533">
    <property type="entry name" value="MUTSd"/>
    <property type="match status" value="1"/>
</dbReference>
<dbReference type="FunFam" id="3.40.50.300:FF:000925">
    <property type="entry name" value="DNA mismatch repair protein MSH2"/>
    <property type="match status" value="1"/>
</dbReference>
<evidence type="ECO:0000256" key="3">
    <source>
        <dbReference type="ARBA" id="ARBA00019549"/>
    </source>
</evidence>
<name>A0A177VGQ6_9BASI</name>
<dbReference type="FunFam" id="3.40.1170.10:FF:000003">
    <property type="entry name" value="DNA mismatch repair protein"/>
    <property type="match status" value="1"/>
</dbReference>
<dbReference type="GO" id="GO:0005524">
    <property type="term" value="F:ATP binding"/>
    <property type="evidence" value="ECO:0007669"/>
    <property type="project" value="UniProtKB-KW"/>
</dbReference>
<dbReference type="GO" id="GO:0006312">
    <property type="term" value="P:mitotic recombination"/>
    <property type="evidence" value="ECO:0007669"/>
    <property type="project" value="TreeGrafter"/>
</dbReference>
<dbReference type="Pfam" id="PF05188">
    <property type="entry name" value="MutS_II"/>
    <property type="match status" value="1"/>
</dbReference>
<dbReference type="Pfam" id="PF00488">
    <property type="entry name" value="MutS_V"/>
    <property type="match status" value="1"/>
</dbReference>
<dbReference type="InterPro" id="IPR027417">
    <property type="entry name" value="P-loop_NTPase"/>
</dbReference>
<dbReference type="SMART" id="SM00534">
    <property type="entry name" value="MUTSac"/>
    <property type="match status" value="1"/>
</dbReference>
<evidence type="ECO:0000256" key="5">
    <source>
        <dbReference type="ARBA" id="ARBA00022763"/>
    </source>
</evidence>
<evidence type="ECO:0000256" key="10">
    <source>
        <dbReference type="ARBA" id="ARBA00064337"/>
    </source>
</evidence>
<dbReference type="PANTHER" id="PTHR11361">
    <property type="entry name" value="DNA MISMATCH REPAIR PROTEIN MUTS FAMILY MEMBER"/>
    <property type="match status" value="1"/>
</dbReference>
<protein>
    <recommendedName>
        <fullName evidence="11">DNA mismatch repair protein MSH2</fullName>
    </recommendedName>
    <alternativeName>
        <fullName evidence="3">DNA mismatch repair protein Msh2</fullName>
    </alternativeName>
</protein>
<evidence type="ECO:0000256" key="11">
    <source>
        <dbReference type="ARBA" id="ARBA00073545"/>
    </source>
</evidence>
<dbReference type="FunFam" id="1.10.1420.10:FF:000015">
    <property type="entry name" value="DNA mismatch repair protein Msh2"/>
    <property type="match status" value="1"/>
</dbReference>
<comment type="function">
    <text evidence="12">Component of the post-replicative DNA mismatch repair system (MMR).</text>
</comment>
<dbReference type="Pfam" id="PF05190">
    <property type="entry name" value="MutS_IV"/>
    <property type="match status" value="1"/>
</dbReference>
<dbReference type="GO" id="GO:0030983">
    <property type="term" value="F:mismatched DNA binding"/>
    <property type="evidence" value="ECO:0007669"/>
    <property type="project" value="InterPro"/>
</dbReference>
<evidence type="ECO:0000256" key="4">
    <source>
        <dbReference type="ARBA" id="ARBA00022741"/>
    </source>
</evidence>
<dbReference type="InterPro" id="IPR036187">
    <property type="entry name" value="DNA_mismatch_repair_MutS_sf"/>
</dbReference>
<feature type="region of interest" description="Disordered" evidence="14">
    <location>
        <begin position="915"/>
        <end position="951"/>
    </location>
</feature>
<dbReference type="GO" id="GO:0006298">
    <property type="term" value="P:mismatch repair"/>
    <property type="evidence" value="ECO:0007669"/>
    <property type="project" value="InterPro"/>
</dbReference>
<dbReference type="FunFam" id="1.10.1420.10:FF:000017">
    <property type="entry name" value="DNA mismatch repair protein Msh2"/>
    <property type="match status" value="1"/>
</dbReference>
<keyword evidence="13" id="KW-0175">Coiled coil</keyword>
<dbReference type="InterPro" id="IPR007861">
    <property type="entry name" value="DNA_mismatch_repair_MutS_clamp"/>
</dbReference>
<evidence type="ECO:0000256" key="9">
    <source>
        <dbReference type="ARBA" id="ARBA00023242"/>
    </source>
</evidence>
<accession>A0A177VGQ6</accession>
<evidence type="ECO:0000256" key="12">
    <source>
        <dbReference type="RuleBase" id="RU003756"/>
    </source>
</evidence>
<evidence type="ECO:0000259" key="15">
    <source>
        <dbReference type="PROSITE" id="PS00486"/>
    </source>
</evidence>
<evidence type="ECO:0000256" key="1">
    <source>
        <dbReference type="ARBA" id="ARBA00004123"/>
    </source>
</evidence>
<dbReference type="Gene3D" id="3.30.420.110">
    <property type="entry name" value="MutS, connector domain"/>
    <property type="match status" value="1"/>
</dbReference>
<comment type="caution">
    <text evidence="16">The sequence shown here is derived from an EMBL/GenBank/DDBJ whole genome shotgun (WGS) entry which is preliminary data.</text>
</comment>
<evidence type="ECO:0000313" key="17">
    <source>
        <dbReference type="Proteomes" id="UP000077671"/>
    </source>
</evidence>
<evidence type="ECO:0000256" key="14">
    <source>
        <dbReference type="SAM" id="MobiDB-lite"/>
    </source>
</evidence>
<feature type="domain" description="DNA mismatch repair proteins mutS family" evidence="15">
    <location>
        <begin position="755"/>
        <end position="771"/>
    </location>
</feature>
<dbReference type="CDD" id="cd03285">
    <property type="entry name" value="ABC_MSH2_euk"/>
    <property type="match status" value="1"/>
</dbReference>
<dbReference type="EMBL" id="LWDD02001110">
    <property type="protein sequence ID" value="KAE8252532.1"/>
    <property type="molecule type" value="Genomic_DNA"/>
</dbReference>
<dbReference type="Pfam" id="PF01624">
    <property type="entry name" value="MutS_I"/>
    <property type="match status" value="1"/>
</dbReference>
<dbReference type="InterPro" id="IPR000432">
    <property type="entry name" value="DNA_mismatch_repair_MutS_C"/>
</dbReference>
<dbReference type="InterPro" id="IPR036678">
    <property type="entry name" value="MutS_con_dom_sf"/>
</dbReference>
<dbReference type="Pfam" id="PF05192">
    <property type="entry name" value="MutS_III"/>
    <property type="match status" value="1"/>
</dbReference>
<evidence type="ECO:0000256" key="8">
    <source>
        <dbReference type="ARBA" id="ARBA00023204"/>
    </source>
</evidence>
<dbReference type="Proteomes" id="UP000077671">
    <property type="component" value="Unassembled WGS sequence"/>
</dbReference>
<dbReference type="AlphaFoldDB" id="A0A177VGQ6"/>
<evidence type="ECO:0000256" key="7">
    <source>
        <dbReference type="ARBA" id="ARBA00023125"/>
    </source>
</evidence>
<dbReference type="NCBIfam" id="NF003810">
    <property type="entry name" value="PRK05399.1"/>
    <property type="match status" value="1"/>
</dbReference>